<evidence type="ECO:0000256" key="6">
    <source>
        <dbReference type="ARBA" id="ARBA00023136"/>
    </source>
</evidence>
<dbReference type="FunFam" id="1.10.3730.20:FF:000001">
    <property type="entry name" value="Quaternary ammonium compound resistance transporter SugE"/>
    <property type="match status" value="1"/>
</dbReference>
<dbReference type="GO" id="GO:0022857">
    <property type="term" value="F:transmembrane transporter activity"/>
    <property type="evidence" value="ECO:0007669"/>
    <property type="project" value="InterPro"/>
</dbReference>
<feature type="transmembrane region" description="Helical" evidence="7">
    <location>
        <begin position="84"/>
        <end position="103"/>
    </location>
</feature>
<proteinExistence type="predicted"/>
<dbReference type="KEGG" id="halg:HUG10_15690"/>
<dbReference type="OrthoDB" id="121740at2157"/>
<dbReference type="AlphaFoldDB" id="A0A7D5KN15"/>
<evidence type="ECO:0000313" key="9">
    <source>
        <dbReference type="Proteomes" id="UP000509750"/>
    </source>
</evidence>
<gene>
    <name evidence="8" type="ORF">HUG10_15690</name>
</gene>
<feature type="transmembrane region" description="Helical" evidence="7">
    <location>
        <begin position="33"/>
        <end position="50"/>
    </location>
</feature>
<dbReference type="Gene3D" id="1.10.3730.20">
    <property type="match status" value="1"/>
</dbReference>
<evidence type="ECO:0000256" key="3">
    <source>
        <dbReference type="ARBA" id="ARBA00022475"/>
    </source>
</evidence>
<keyword evidence="5 7" id="KW-1133">Transmembrane helix</keyword>
<keyword evidence="2" id="KW-0813">Transport</keyword>
<dbReference type="GeneID" id="56030305"/>
<keyword evidence="6 7" id="KW-0472">Membrane</keyword>
<dbReference type="EMBL" id="CP058529">
    <property type="protein sequence ID" value="QLG28895.1"/>
    <property type="molecule type" value="Genomic_DNA"/>
</dbReference>
<dbReference type="SUPFAM" id="SSF103481">
    <property type="entry name" value="Multidrug resistance efflux transporter EmrE"/>
    <property type="match status" value="1"/>
</dbReference>
<protein>
    <submittedName>
        <fullName evidence="8">Multidrug efflux SMR transporter</fullName>
    </submittedName>
</protein>
<evidence type="ECO:0000256" key="4">
    <source>
        <dbReference type="ARBA" id="ARBA00022692"/>
    </source>
</evidence>
<keyword evidence="9" id="KW-1185">Reference proteome</keyword>
<evidence type="ECO:0000313" key="8">
    <source>
        <dbReference type="EMBL" id="QLG28895.1"/>
    </source>
</evidence>
<dbReference type="RefSeq" id="WP_179170469.1">
    <property type="nucleotide sequence ID" value="NZ_CP058529.1"/>
</dbReference>
<dbReference type="Pfam" id="PF00893">
    <property type="entry name" value="Multi_Drug_Res"/>
    <property type="match status" value="1"/>
</dbReference>
<feature type="transmembrane region" description="Helical" evidence="7">
    <location>
        <begin position="57"/>
        <end position="78"/>
    </location>
</feature>
<keyword evidence="4 7" id="KW-0812">Transmembrane</keyword>
<evidence type="ECO:0000256" key="5">
    <source>
        <dbReference type="ARBA" id="ARBA00022989"/>
    </source>
</evidence>
<dbReference type="PANTHER" id="PTHR30561">
    <property type="entry name" value="SMR FAMILY PROTON-DEPENDENT DRUG EFFLUX TRANSPORTER SUGE"/>
    <property type="match status" value="1"/>
</dbReference>
<dbReference type="InterPro" id="IPR045324">
    <property type="entry name" value="Small_multidrug_res"/>
</dbReference>
<dbReference type="GO" id="GO:0005886">
    <property type="term" value="C:plasma membrane"/>
    <property type="evidence" value="ECO:0007669"/>
    <property type="project" value="UniProtKB-SubCell"/>
</dbReference>
<dbReference type="Proteomes" id="UP000509750">
    <property type="component" value="Chromosome"/>
</dbReference>
<keyword evidence="3" id="KW-1003">Cell membrane</keyword>
<name>A0A7D5KN15_9EURY</name>
<reference evidence="8 9" key="1">
    <citation type="submission" date="2020-07" db="EMBL/GenBank/DDBJ databases">
        <title>Gai3-2, isolated from salt lake.</title>
        <authorList>
            <person name="Cui H."/>
            <person name="Shi X."/>
        </authorList>
    </citation>
    <scope>NUCLEOTIDE SEQUENCE [LARGE SCALE GENOMIC DNA]</scope>
    <source>
        <strain evidence="8 9">Gai3-2</strain>
    </source>
</reference>
<dbReference type="InterPro" id="IPR037185">
    <property type="entry name" value="EmrE-like"/>
</dbReference>
<comment type="subcellular location">
    <subcellularLocation>
        <location evidence="1">Cell membrane</location>
        <topology evidence="1">Multi-pass membrane protein</topology>
    </subcellularLocation>
</comment>
<accession>A0A7D5KN15</accession>
<evidence type="ECO:0000256" key="2">
    <source>
        <dbReference type="ARBA" id="ARBA00022448"/>
    </source>
</evidence>
<organism evidence="8 9">
    <name type="scientific">Halorarum halophilum</name>
    <dbReference type="NCBI Taxonomy" id="2743090"/>
    <lineage>
        <taxon>Archaea</taxon>
        <taxon>Methanobacteriati</taxon>
        <taxon>Methanobacteriota</taxon>
        <taxon>Stenosarchaea group</taxon>
        <taxon>Halobacteria</taxon>
        <taxon>Halobacteriales</taxon>
        <taxon>Haloferacaceae</taxon>
        <taxon>Halorarum</taxon>
    </lineage>
</organism>
<dbReference type="PANTHER" id="PTHR30561:SF0">
    <property type="entry name" value="GUANIDINIUM EXPORTER"/>
    <property type="match status" value="1"/>
</dbReference>
<evidence type="ECO:0000256" key="7">
    <source>
        <dbReference type="SAM" id="Phobius"/>
    </source>
</evidence>
<dbReference type="InterPro" id="IPR000390">
    <property type="entry name" value="Small_drug/metabolite_transptr"/>
</dbReference>
<evidence type="ECO:0000256" key="1">
    <source>
        <dbReference type="ARBA" id="ARBA00004651"/>
    </source>
</evidence>
<sequence length="107" mass="10815">MAWYILILAGLFEIGWAIGLGYSDGLSKPLPTLGTVAALVVSMVLLAQAVKDLPVGTAYAVWTGIGAVGTASLGILLFDEPATSPRIACIGVIVVGIVGLHVTSGGH</sequence>